<dbReference type="GO" id="GO:0005886">
    <property type="term" value="C:plasma membrane"/>
    <property type="evidence" value="ECO:0007669"/>
    <property type="project" value="UniProtKB-SubCell"/>
</dbReference>
<dbReference type="InterPro" id="IPR049278">
    <property type="entry name" value="MS_channel_C"/>
</dbReference>
<dbReference type="Gene3D" id="1.10.287.1260">
    <property type="match status" value="1"/>
</dbReference>
<gene>
    <name evidence="11" type="primary">kefA</name>
    <name evidence="11" type="ORF">GKIL_0197</name>
</gene>
<dbReference type="InterPro" id="IPR049142">
    <property type="entry name" value="MS_channel_1st"/>
</dbReference>
<dbReference type="Gene3D" id="3.30.70.100">
    <property type="match status" value="1"/>
</dbReference>
<feature type="transmembrane region" description="Helical" evidence="7">
    <location>
        <begin position="88"/>
        <end position="108"/>
    </location>
</feature>
<dbReference type="Proteomes" id="UP000017396">
    <property type="component" value="Chromosome"/>
</dbReference>
<evidence type="ECO:0000256" key="6">
    <source>
        <dbReference type="ARBA" id="ARBA00023136"/>
    </source>
</evidence>
<evidence type="ECO:0000256" key="3">
    <source>
        <dbReference type="ARBA" id="ARBA00022475"/>
    </source>
</evidence>
<evidence type="ECO:0000313" key="11">
    <source>
        <dbReference type="EMBL" id="AGY56444.1"/>
    </source>
</evidence>
<evidence type="ECO:0000259" key="10">
    <source>
        <dbReference type="Pfam" id="PF21088"/>
    </source>
</evidence>
<evidence type="ECO:0000256" key="5">
    <source>
        <dbReference type="ARBA" id="ARBA00022989"/>
    </source>
</evidence>
<feature type="domain" description="Mechanosensitive ion channel MscS C-terminal" evidence="9">
    <location>
        <begin position="186"/>
        <end position="267"/>
    </location>
</feature>
<evidence type="ECO:0000256" key="7">
    <source>
        <dbReference type="SAM" id="Phobius"/>
    </source>
</evidence>
<dbReference type="EMBL" id="CP003587">
    <property type="protein sequence ID" value="AGY56444.1"/>
    <property type="molecule type" value="Genomic_DNA"/>
</dbReference>
<keyword evidence="12" id="KW-1185">Reference proteome</keyword>
<dbReference type="Pfam" id="PF00924">
    <property type="entry name" value="MS_channel_2nd"/>
    <property type="match status" value="1"/>
</dbReference>
<dbReference type="KEGG" id="glj:GKIL_0197"/>
<dbReference type="SUPFAM" id="SSF82861">
    <property type="entry name" value="Mechanosensitive channel protein MscS (YggB), transmembrane region"/>
    <property type="match status" value="1"/>
</dbReference>
<dbReference type="SUPFAM" id="SSF82689">
    <property type="entry name" value="Mechanosensitive channel protein MscS (YggB), C-terminal domain"/>
    <property type="match status" value="1"/>
</dbReference>
<dbReference type="HOGENOM" id="CLU_037945_4_2_3"/>
<evidence type="ECO:0000256" key="1">
    <source>
        <dbReference type="ARBA" id="ARBA00004651"/>
    </source>
</evidence>
<name>U5QFR4_GLOK1</name>
<dbReference type="InterPro" id="IPR010920">
    <property type="entry name" value="LSM_dom_sf"/>
</dbReference>
<dbReference type="PANTHER" id="PTHR30347">
    <property type="entry name" value="POTASSIUM CHANNEL RELATED"/>
    <property type="match status" value="1"/>
</dbReference>
<proteinExistence type="inferred from homology"/>
<keyword evidence="4 7" id="KW-0812">Transmembrane</keyword>
<dbReference type="InterPro" id="IPR006685">
    <property type="entry name" value="MscS_channel_2nd"/>
</dbReference>
<dbReference type="PATRIC" id="fig|1183438.3.peg.198"/>
<keyword evidence="3" id="KW-1003">Cell membrane</keyword>
<sequence>MTTAFSSVSEFFTRPLFAVNGTAVSFTSILVFVLLTWLSFFVARQGRKLVQRLVNGRLEATLANILDQLANVAIIVAGLYIALRFVGIDIGGLVVLASALGVGIGFGLQNIASNLISGMIILLERPISVGDRVTVGETVGDVTRIGLRSTEVVTPDNIMIIVPNSEFISNRVTNWTRGRPQTRIHLPVGVAYGSDLEKTRHILLDIARAQKGVLPEPAPEVWLVNFGDSSINLELLVWVEAPNLIPRLRSELNFAVEAALRAHAISIPFPQRDVRVVFDGQSNGSERLGV</sequence>
<evidence type="ECO:0000256" key="2">
    <source>
        <dbReference type="ARBA" id="ARBA00008017"/>
    </source>
</evidence>
<comment type="subcellular location">
    <subcellularLocation>
        <location evidence="1">Cell membrane</location>
        <topology evidence="1">Multi-pass membrane protein</topology>
    </subcellularLocation>
</comment>
<feature type="domain" description="Mechanosensitive ion channel transmembrane helices 2/3" evidence="10">
    <location>
        <begin position="69"/>
        <end position="109"/>
    </location>
</feature>
<dbReference type="InterPro" id="IPR011014">
    <property type="entry name" value="MscS_channel_TM-2"/>
</dbReference>
<dbReference type="eggNOG" id="COG3264">
    <property type="taxonomic scope" value="Bacteria"/>
</dbReference>
<dbReference type="Gene3D" id="2.30.30.60">
    <property type="match status" value="1"/>
</dbReference>
<dbReference type="InterPro" id="IPR052702">
    <property type="entry name" value="MscS-like_channel"/>
</dbReference>
<evidence type="ECO:0000256" key="4">
    <source>
        <dbReference type="ARBA" id="ARBA00022692"/>
    </source>
</evidence>
<comment type="similarity">
    <text evidence="2">Belongs to the MscS (TC 1.A.23) family.</text>
</comment>
<protein>
    <submittedName>
        <fullName evidence="11">Potassium efflux system protein KefA</fullName>
    </submittedName>
</protein>
<reference evidence="11 12" key="1">
    <citation type="journal article" date="2013" name="PLoS ONE">
        <title>Cultivation and Complete Genome Sequencing of Gloeobacter kilaueensis sp. nov., from a Lava Cave in Kilauea Caldera, Hawai'i.</title>
        <authorList>
            <person name="Saw J.H."/>
            <person name="Schatz M."/>
            <person name="Brown M.V."/>
            <person name="Kunkel D.D."/>
            <person name="Foster J.S."/>
            <person name="Shick H."/>
            <person name="Christensen S."/>
            <person name="Hou S."/>
            <person name="Wan X."/>
            <person name="Donachie S.P."/>
        </authorList>
    </citation>
    <scope>NUCLEOTIDE SEQUENCE [LARGE SCALE GENOMIC DNA]</scope>
    <source>
        <strain evidence="12">JS</strain>
    </source>
</reference>
<dbReference type="GO" id="GO:0055085">
    <property type="term" value="P:transmembrane transport"/>
    <property type="evidence" value="ECO:0007669"/>
    <property type="project" value="InterPro"/>
</dbReference>
<dbReference type="RefSeq" id="WP_023171449.1">
    <property type="nucleotide sequence ID" value="NC_022600.1"/>
</dbReference>
<evidence type="ECO:0000259" key="8">
    <source>
        <dbReference type="Pfam" id="PF00924"/>
    </source>
</evidence>
<feature type="domain" description="Mechanosensitive ion channel MscS" evidence="8">
    <location>
        <begin position="110"/>
        <end position="177"/>
    </location>
</feature>
<accession>U5QFR4</accession>
<dbReference type="Pfam" id="PF21082">
    <property type="entry name" value="MS_channel_3rd"/>
    <property type="match status" value="1"/>
</dbReference>
<dbReference type="PANTHER" id="PTHR30347:SF1">
    <property type="entry name" value="MECHANOSENSITIVE CHANNEL MSCK"/>
    <property type="match status" value="1"/>
</dbReference>
<feature type="transmembrane region" description="Helical" evidence="7">
    <location>
        <begin position="16"/>
        <end position="41"/>
    </location>
</feature>
<keyword evidence="5 7" id="KW-1133">Transmembrane helix</keyword>
<organism evidence="11 12">
    <name type="scientific">Gloeobacter kilaueensis (strain ATCC BAA-2537 / CCAP 1431/1 / ULC 316 / JS1)</name>
    <dbReference type="NCBI Taxonomy" id="1183438"/>
    <lineage>
        <taxon>Bacteria</taxon>
        <taxon>Bacillati</taxon>
        <taxon>Cyanobacteriota</taxon>
        <taxon>Cyanophyceae</taxon>
        <taxon>Gloeobacterales</taxon>
        <taxon>Gloeobacteraceae</taxon>
        <taxon>Gloeobacter</taxon>
    </lineage>
</organism>
<dbReference type="InterPro" id="IPR023408">
    <property type="entry name" value="MscS_beta-dom_sf"/>
</dbReference>
<evidence type="ECO:0000259" key="9">
    <source>
        <dbReference type="Pfam" id="PF21082"/>
    </source>
</evidence>
<dbReference type="Pfam" id="PF21088">
    <property type="entry name" value="MS_channel_1st"/>
    <property type="match status" value="1"/>
</dbReference>
<dbReference type="OrthoDB" id="9809206at2"/>
<dbReference type="InterPro" id="IPR011066">
    <property type="entry name" value="MscS_channel_C_sf"/>
</dbReference>
<evidence type="ECO:0000313" key="12">
    <source>
        <dbReference type="Proteomes" id="UP000017396"/>
    </source>
</evidence>
<keyword evidence="6 7" id="KW-0472">Membrane</keyword>
<dbReference type="STRING" id="1183438.GKIL_0197"/>
<dbReference type="AlphaFoldDB" id="U5QFR4"/>
<dbReference type="SUPFAM" id="SSF50182">
    <property type="entry name" value="Sm-like ribonucleoproteins"/>
    <property type="match status" value="1"/>
</dbReference>